<organism evidence="2 3">
    <name type="scientific">Exidia glandulosa HHB12029</name>
    <dbReference type="NCBI Taxonomy" id="1314781"/>
    <lineage>
        <taxon>Eukaryota</taxon>
        <taxon>Fungi</taxon>
        <taxon>Dikarya</taxon>
        <taxon>Basidiomycota</taxon>
        <taxon>Agaricomycotina</taxon>
        <taxon>Agaricomycetes</taxon>
        <taxon>Auriculariales</taxon>
        <taxon>Exidiaceae</taxon>
        <taxon>Exidia</taxon>
    </lineage>
</organism>
<feature type="domain" description="F-box" evidence="1">
    <location>
        <begin position="34"/>
        <end position="81"/>
    </location>
</feature>
<evidence type="ECO:0000313" key="3">
    <source>
        <dbReference type="Proteomes" id="UP000077266"/>
    </source>
</evidence>
<dbReference type="Pfam" id="PF00646">
    <property type="entry name" value="F-box"/>
    <property type="match status" value="1"/>
</dbReference>
<dbReference type="InParanoid" id="A0A165C3Q4"/>
<proteinExistence type="predicted"/>
<sequence length="538" mass="59867">MSSVGEAGDLAQRAETVLRTHASAANGTSKGESNSVFARLAPELLVEIAAHMPVHSRTSLPLVCRRWVDILSSNVAAWKVLDFEERADVTSALLERLLRRSGSAPVQVLQLSLSNIVILHSRTNNSDILSAIVDVLTRHMNRMSVIELIDIPVLSLEAAKVDLVFQSPAPILHRAVLTVKSLVGISIPHRGSLFTREGAPKLRELILRNYNPCATPAQDSALHNVTHLSVTTRMHEVRILALMTVFPRIRDVFVGDFPPSPKVAFPPEIAARLSIRIHYFYDRTSVTNLVCLSHAYLRRVSIGQASAGALPVFFQALDDGDAELSIRPSLMYGPMPENSMIRLELGLPGNRQRVVESMEPASWRQELTILADRGVFRNVRKLTVSRVEVLMQSSFTIAGRLHVIAIRPRNPITVPSASTPNIMSTLFPKLEEFDLTYPPASRATSMPSCVILEDRNIRTLFLQARRISLRAQPRETYDMSWGSFCAAFLLAGHTPADERHLYKVERLELHRIRIDFGDAGPPTSGDERQLYECCTVYD</sequence>
<dbReference type="EMBL" id="KV426370">
    <property type="protein sequence ID" value="KZV81757.1"/>
    <property type="molecule type" value="Genomic_DNA"/>
</dbReference>
<name>A0A165C3Q4_EXIGL</name>
<evidence type="ECO:0000313" key="2">
    <source>
        <dbReference type="EMBL" id="KZV81757.1"/>
    </source>
</evidence>
<keyword evidence="3" id="KW-1185">Reference proteome</keyword>
<gene>
    <name evidence="2" type="ORF">EXIGLDRAFT_755389</name>
</gene>
<evidence type="ECO:0000259" key="1">
    <source>
        <dbReference type="PROSITE" id="PS50181"/>
    </source>
</evidence>
<dbReference type="PROSITE" id="PS50181">
    <property type="entry name" value="FBOX"/>
    <property type="match status" value="1"/>
</dbReference>
<reference evidence="2 3" key="1">
    <citation type="journal article" date="2016" name="Mol. Biol. Evol.">
        <title>Comparative Genomics of Early-Diverging Mushroom-Forming Fungi Provides Insights into the Origins of Lignocellulose Decay Capabilities.</title>
        <authorList>
            <person name="Nagy L.G."/>
            <person name="Riley R."/>
            <person name="Tritt A."/>
            <person name="Adam C."/>
            <person name="Daum C."/>
            <person name="Floudas D."/>
            <person name="Sun H."/>
            <person name="Yadav J.S."/>
            <person name="Pangilinan J."/>
            <person name="Larsson K.H."/>
            <person name="Matsuura K."/>
            <person name="Barry K."/>
            <person name="Labutti K."/>
            <person name="Kuo R."/>
            <person name="Ohm R.A."/>
            <person name="Bhattacharya S.S."/>
            <person name="Shirouzu T."/>
            <person name="Yoshinaga Y."/>
            <person name="Martin F.M."/>
            <person name="Grigoriev I.V."/>
            <person name="Hibbett D.S."/>
        </authorList>
    </citation>
    <scope>NUCLEOTIDE SEQUENCE [LARGE SCALE GENOMIC DNA]</scope>
    <source>
        <strain evidence="2 3">HHB12029</strain>
    </source>
</reference>
<accession>A0A165C3Q4</accession>
<dbReference type="SUPFAM" id="SSF81383">
    <property type="entry name" value="F-box domain"/>
    <property type="match status" value="1"/>
</dbReference>
<protein>
    <recommendedName>
        <fullName evidence="1">F-box domain-containing protein</fullName>
    </recommendedName>
</protein>
<dbReference type="InterPro" id="IPR036047">
    <property type="entry name" value="F-box-like_dom_sf"/>
</dbReference>
<dbReference type="InterPro" id="IPR032675">
    <property type="entry name" value="LRR_dom_sf"/>
</dbReference>
<dbReference type="CDD" id="cd09917">
    <property type="entry name" value="F-box_SF"/>
    <property type="match status" value="1"/>
</dbReference>
<dbReference type="AlphaFoldDB" id="A0A165C3Q4"/>
<dbReference type="Gene3D" id="3.80.10.10">
    <property type="entry name" value="Ribonuclease Inhibitor"/>
    <property type="match status" value="1"/>
</dbReference>
<dbReference type="InterPro" id="IPR001810">
    <property type="entry name" value="F-box_dom"/>
</dbReference>
<dbReference type="Proteomes" id="UP000077266">
    <property type="component" value="Unassembled WGS sequence"/>
</dbReference>